<reference evidence="7 8" key="1">
    <citation type="journal article" date="2018" name="Nat. Ecol. Evol.">
        <title>Pezizomycetes genomes reveal the molecular basis of ectomycorrhizal truffle lifestyle.</title>
        <authorList>
            <person name="Murat C."/>
            <person name="Payen T."/>
            <person name="Noel B."/>
            <person name="Kuo A."/>
            <person name="Morin E."/>
            <person name="Chen J."/>
            <person name="Kohler A."/>
            <person name="Krizsan K."/>
            <person name="Balestrini R."/>
            <person name="Da Silva C."/>
            <person name="Montanini B."/>
            <person name="Hainaut M."/>
            <person name="Levati E."/>
            <person name="Barry K.W."/>
            <person name="Belfiori B."/>
            <person name="Cichocki N."/>
            <person name="Clum A."/>
            <person name="Dockter R.B."/>
            <person name="Fauchery L."/>
            <person name="Guy J."/>
            <person name="Iotti M."/>
            <person name="Le Tacon F."/>
            <person name="Lindquist E.A."/>
            <person name="Lipzen A."/>
            <person name="Malagnac F."/>
            <person name="Mello A."/>
            <person name="Molinier V."/>
            <person name="Miyauchi S."/>
            <person name="Poulain J."/>
            <person name="Riccioni C."/>
            <person name="Rubini A."/>
            <person name="Sitrit Y."/>
            <person name="Splivallo R."/>
            <person name="Traeger S."/>
            <person name="Wang M."/>
            <person name="Zifcakova L."/>
            <person name="Wipf D."/>
            <person name="Zambonelli A."/>
            <person name="Paolocci F."/>
            <person name="Nowrousian M."/>
            <person name="Ottonello S."/>
            <person name="Baldrian P."/>
            <person name="Spatafora J.W."/>
            <person name="Henrissat B."/>
            <person name="Nagy L.G."/>
            <person name="Aury J.M."/>
            <person name="Wincker P."/>
            <person name="Grigoriev I.V."/>
            <person name="Bonfante P."/>
            <person name="Martin F.M."/>
        </authorList>
    </citation>
    <scope>NUCLEOTIDE SEQUENCE [LARGE SCALE GENOMIC DNA]</scope>
    <source>
        <strain evidence="7 8">RN42</strain>
    </source>
</reference>
<keyword evidence="4" id="KW-0964">Secreted</keyword>
<keyword evidence="1 4" id="KW-0719">Serine esterase</keyword>
<accession>A0A3N4HPF9</accession>
<dbReference type="PROSITE" id="PS00562">
    <property type="entry name" value="CBM1_1"/>
    <property type="match status" value="1"/>
</dbReference>
<protein>
    <recommendedName>
        <fullName evidence="4">Carboxylic ester hydrolase</fullName>
        <ecNumber evidence="4">3.1.1.-</ecNumber>
    </recommendedName>
</protein>
<dbReference type="Gene3D" id="3.40.50.1820">
    <property type="entry name" value="alpha/beta hydrolase"/>
    <property type="match status" value="1"/>
</dbReference>
<evidence type="ECO:0000313" key="7">
    <source>
        <dbReference type="EMBL" id="RPA74856.1"/>
    </source>
</evidence>
<dbReference type="PANTHER" id="PTHR43037">
    <property type="entry name" value="UNNAMED PRODUCT-RELATED"/>
    <property type="match status" value="1"/>
</dbReference>
<dbReference type="GO" id="GO:0045493">
    <property type="term" value="P:xylan catabolic process"/>
    <property type="evidence" value="ECO:0007669"/>
    <property type="project" value="UniProtKB-UniRule"/>
</dbReference>
<keyword evidence="8" id="KW-1185">Reference proteome</keyword>
<keyword evidence="2 4" id="KW-0732">Signal</keyword>
<dbReference type="SUPFAM" id="SSF53474">
    <property type="entry name" value="alpha/beta-Hydrolases"/>
    <property type="match status" value="2"/>
</dbReference>
<proteinExistence type="inferred from homology"/>
<comment type="similarity">
    <text evidence="4">Belongs to the carbohydrate esterase 1 (CE1) family.</text>
</comment>
<dbReference type="GO" id="GO:0030248">
    <property type="term" value="F:cellulose binding"/>
    <property type="evidence" value="ECO:0007669"/>
    <property type="project" value="InterPro"/>
</dbReference>
<organism evidence="7 8">
    <name type="scientific">Ascobolus immersus RN42</name>
    <dbReference type="NCBI Taxonomy" id="1160509"/>
    <lineage>
        <taxon>Eukaryota</taxon>
        <taxon>Fungi</taxon>
        <taxon>Dikarya</taxon>
        <taxon>Ascomycota</taxon>
        <taxon>Pezizomycotina</taxon>
        <taxon>Pezizomycetes</taxon>
        <taxon>Pezizales</taxon>
        <taxon>Ascobolaceae</taxon>
        <taxon>Ascobolus</taxon>
    </lineage>
</organism>
<dbReference type="PANTHER" id="PTHR43037:SF5">
    <property type="entry name" value="FERULOYL ESTERASE"/>
    <property type="match status" value="1"/>
</dbReference>
<dbReference type="GO" id="GO:0005576">
    <property type="term" value="C:extracellular region"/>
    <property type="evidence" value="ECO:0007669"/>
    <property type="project" value="UniProtKB-SubCell"/>
</dbReference>
<dbReference type="InterPro" id="IPR000254">
    <property type="entry name" value="CBD"/>
</dbReference>
<evidence type="ECO:0000256" key="5">
    <source>
        <dbReference type="SAM" id="MobiDB-lite"/>
    </source>
</evidence>
<name>A0A3N4HPF9_ASCIM</name>
<dbReference type="STRING" id="1160509.A0A3N4HPF9"/>
<sequence>MVKLSTSFAALATVLLSSSSVLGASLQQITNLNTSQYPNPNNVGFYIYVPDNVGSNPALLVASHYCGGTANAYYSGTSYKNLADTHKFIVIYPQAPDSGGCWDVGSTATLKHDAGGDSKGIASFVRYAIATYGVNTNRVYATGTSSGAMMTQVLMGAYPDLFKGGASFAGVPYGCFAANGMWNSDCASGVLSKTAQQWGDLVRSGYPGYTGARPKVAVYHGTNDEIINYNNHLEAIKQWTNVFGYSSTPSSTVQNSPVGGWTRSVYGPNFHAISAQGVVHNIPVQADDVVSNWFSLASTPVTSTTQTTTQTTTKPTTTATTTTTPAPSPTGTCGAAWTQCGGIGWNGAKCCVSGRTCTKINDYYSQCL</sequence>
<evidence type="ECO:0000313" key="8">
    <source>
        <dbReference type="Proteomes" id="UP000275078"/>
    </source>
</evidence>
<keyword evidence="3 4" id="KW-0378">Hydrolase</keyword>
<feature type="chain" id="PRO_5029036015" description="Carboxylic ester hydrolase" evidence="4">
    <location>
        <begin position="24"/>
        <end position="368"/>
    </location>
</feature>
<dbReference type="SMART" id="SM00236">
    <property type="entry name" value="fCBD"/>
    <property type="match status" value="1"/>
</dbReference>
<dbReference type="InterPro" id="IPR010126">
    <property type="entry name" value="Esterase_phb"/>
</dbReference>
<feature type="signal peptide" evidence="4">
    <location>
        <begin position="1"/>
        <end position="23"/>
    </location>
</feature>
<dbReference type="GO" id="GO:0052689">
    <property type="term" value="F:carboxylic ester hydrolase activity"/>
    <property type="evidence" value="ECO:0007669"/>
    <property type="project" value="UniProtKB-KW"/>
</dbReference>
<dbReference type="EC" id="3.1.1.-" evidence="4"/>
<keyword evidence="4" id="KW-0119">Carbohydrate metabolism</keyword>
<dbReference type="AlphaFoldDB" id="A0A3N4HPF9"/>
<dbReference type="Pfam" id="PF00734">
    <property type="entry name" value="CBM_1"/>
    <property type="match status" value="1"/>
</dbReference>
<dbReference type="PROSITE" id="PS51164">
    <property type="entry name" value="CBM1_2"/>
    <property type="match status" value="1"/>
</dbReference>
<dbReference type="InterPro" id="IPR029058">
    <property type="entry name" value="AB_hydrolase_fold"/>
</dbReference>
<evidence type="ECO:0000256" key="2">
    <source>
        <dbReference type="ARBA" id="ARBA00022729"/>
    </source>
</evidence>
<dbReference type="NCBIfam" id="TIGR01840">
    <property type="entry name" value="esterase_phb"/>
    <property type="match status" value="1"/>
</dbReference>
<dbReference type="OrthoDB" id="2425929at2759"/>
<keyword evidence="4" id="KW-0624">Polysaccharide degradation</keyword>
<evidence type="ECO:0000256" key="4">
    <source>
        <dbReference type="RuleBase" id="RU367147"/>
    </source>
</evidence>
<evidence type="ECO:0000259" key="6">
    <source>
        <dbReference type="PROSITE" id="PS51164"/>
    </source>
</evidence>
<feature type="region of interest" description="Disordered" evidence="5">
    <location>
        <begin position="304"/>
        <end position="331"/>
    </location>
</feature>
<gene>
    <name evidence="7" type="ORF">BJ508DRAFT_215010</name>
</gene>
<comment type="function">
    <text evidence="4">Esterase involved in the hydrolysis of xylan, a major structural heterogeneous polysaccharide found in plant biomass representing the second most abundant polysaccharide in the biosphere, after cellulose.</text>
</comment>
<comment type="subcellular location">
    <subcellularLocation>
        <location evidence="4">Secreted</location>
    </subcellularLocation>
</comment>
<dbReference type="EMBL" id="ML119779">
    <property type="protein sequence ID" value="RPA74856.1"/>
    <property type="molecule type" value="Genomic_DNA"/>
</dbReference>
<dbReference type="Pfam" id="PF10503">
    <property type="entry name" value="Esterase_PHB"/>
    <property type="match status" value="1"/>
</dbReference>
<feature type="domain" description="CBM1" evidence="6">
    <location>
        <begin position="332"/>
        <end position="368"/>
    </location>
</feature>
<dbReference type="Proteomes" id="UP000275078">
    <property type="component" value="Unassembled WGS sequence"/>
</dbReference>
<dbReference type="InterPro" id="IPR050955">
    <property type="entry name" value="Plant_Biomass_Hydrol_Est"/>
</dbReference>
<evidence type="ECO:0000256" key="1">
    <source>
        <dbReference type="ARBA" id="ARBA00022487"/>
    </source>
</evidence>
<evidence type="ECO:0000256" key="3">
    <source>
        <dbReference type="ARBA" id="ARBA00022801"/>
    </source>
</evidence>